<dbReference type="STRING" id="585531.HMPREF0063_11408"/>
<dbReference type="OrthoDB" id="9802090at2"/>
<dbReference type="AlphaFoldDB" id="E2SBJ9"/>
<protein>
    <recommendedName>
        <fullName evidence="7">tRNA (guanine-N(7)-)-methyltransferase</fullName>
        <ecNumber evidence="7">2.1.1.33</ecNumber>
    </recommendedName>
    <alternativeName>
        <fullName evidence="7">tRNA (guanine(46)-N(7))-methyltransferase</fullName>
    </alternativeName>
    <alternativeName>
        <fullName evidence="7">tRNA(m7G46)-methyltransferase</fullName>
    </alternativeName>
</protein>
<evidence type="ECO:0000256" key="6">
    <source>
        <dbReference type="ARBA" id="ARBA00022694"/>
    </source>
</evidence>
<dbReference type="Gene3D" id="3.40.50.150">
    <property type="entry name" value="Vaccinia Virus protein VP39"/>
    <property type="match status" value="1"/>
</dbReference>
<evidence type="ECO:0000313" key="8">
    <source>
        <dbReference type="EMBL" id="EFQ83745.1"/>
    </source>
</evidence>
<proteinExistence type="inferred from homology"/>
<dbReference type="Proteomes" id="UP000003111">
    <property type="component" value="Unassembled WGS sequence"/>
</dbReference>
<feature type="binding site" evidence="7">
    <location>
        <position position="155"/>
    </location>
    <ligand>
        <name>S-adenosyl-L-methionine</name>
        <dbReference type="ChEBI" id="CHEBI:59789"/>
    </ligand>
</feature>
<comment type="caution">
    <text evidence="8">The sequence shown here is derived from an EMBL/GenBank/DDBJ whole genome shotgun (WGS) entry which is preliminary data.</text>
</comment>
<name>E2SBJ9_9ACTN</name>
<comment type="caution">
    <text evidence="7">Lacks conserved residue(s) required for the propagation of feature annotation.</text>
</comment>
<keyword evidence="5 7" id="KW-0949">S-adenosyl-L-methionine</keyword>
<evidence type="ECO:0000313" key="9">
    <source>
        <dbReference type="Proteomes" id="UP000003111"/>
    </source>
</evidence>
<evidence type="ECO:0000256" key="2">
    <source>
        <dbReference type="ARBA" id="ARBA00003015"/>
    </source>
</evidence>
<organism evidence="8 9">
    <name type="scientific">Aeromicrobium marinum DSM 15272</name>
    <dbReference type="NCBI Taxonomy" id="585531"/>
    <lineage>
        <taxon>Bacteria</taxon>
        <taxon>Bacillati</taxon>
        <taxon>Actinomycetota</taxon>
        <taxon>Actinomycetes</taxon>
        <taxon>Propionibacteriales</taxon>
        <taxon>Nocardioidaceae</taxon>
        <taxon>Aeromicrobium</taxon>
    </lineage>
</organism>
<dbReference type="UniPathway" id="UPA00989"/>
<feature type="binding site" evidence="7">
    <location>
        <begin position="223"/>
        <end position="226"/>
    </location>
    <ligand>
        <name>substrate</name>
    </ligand>
</feature>
<evidence type="ECO:0000256" key="4">
    <source>
        <dbReference type="ARBA" id="ARBA00022679"/>
    </source>
</evidence>
<dbReference type="GO" id="GO:0008176">
    <property type="term" value="F:tRNA (guanine(46)-N7)-methyltransferase activity"/>
    <property type="evidence" value="ECO:0007669"/>
    <property type="project" value="UniProtKB-UniRule"/>
</dbReference>
<dbReference type="EC" id="2.1.1.33" evidence="7"/>
<gene>
    <name evidence="7 8" type="primary">trmB</name>
    <name evidence="8" type="ORF">HMPREF0063_11408</name>
</gene>
<dbReference type="HAMAP" id="MF_01057">
    <property type="entry name" value="tRNA_methyltr_TrmB"/>
    <property type="match status" value="1"/>
</dbReference>
<dbReference type="PANTHER" id="PTHR23417">
    <property type="entry name" value="3-DEOXY-D-MANNO-OCTULOSONIC-ACID TRANSFERASE/TRNA GUANINE-N 7 - -METHYLTRANSFERASE"/>
    <property type="match status" value="1"/>
</dbReference>
<feature type="binding site" evidence="7">
    <location>
        <position position="132"/>
    </location>
    <ligand>
        <name>S-adenosyl-L-methionine</name>
        <dbReference type="ChEBI" id="CHEBI:59789"/>
    </ligand>
</feature>
<dbReference type="eggNOG" id="COG0220">
    <property type="taxonomic scope" value="Bacteria"/>
</dbReference>
<evidence type="ECO:0000256" key="1">
    <source>
        <dbReference type="ARBA" id="ARBA00000142"/>
    </source>
</evidence>
<dbReference type="EMBL" id="ACLF03000004">
    <property type="protein sequence ID" value="EFQ83745.1"/>
    <property type="molecule type" value="Genomic_DNA"/>
</dbReference>
<feature type="binding site" evidence="7">
    <location>
        <position position="105"/>
    </location>
    <ligand>
        <name>S-adenosyl-L-methionine</name>
        <dbReference type="ChEBI" id="CHEBI:59789"/>
    </ligand>
</feature>
<dbReference type="InterPro" id="IPR055361">
    <property type="entry name" value="tRNA_methyltr_TrmB_bact"/>
</dbReference>
<dbReference type="PANTHER" id="PTHR23417:SF14">
    <property type="entry name" value="PENTACOTRIPEPTIDE-REPEAT REGION OF PRORP DOMAIN-CONTAINING PROTEIN"/>
    <property type="match status" value="1"/>
</dbReference>
<keyword evidence="9" id="KW-1185">Reference proteome</keyword>
<dbReference type="SUPFAM" id="SSF53335">
    <property type="entry name" value="S-adenosyl-L-methionine-dependent methyltransferases"/>
    <property type="match status" value="1"/>
</dbReference>
<evidence type="ECO:0000256" key="7">
    <source>
        <dbReference type="HAMAP-Rule" id="MF_01057"/>
    </source>
</evidence>
<comment type="function">
    <text evidence="2 7">Catalyzes the formation of N(7)-methylguanine at position 46 (m7G46) in tRNA.</text>
</comment>
<keyword evidence="3 7" id="KW-0489">Methyltransferase</keyword>
<keyword evidence="4 7" id="KW-0808">Transferase</keyword>
<sequence length="244" mass="26552">MVLYRRPVTSTDPPSRYRATPVSFTRRGGRLTERQQAAWDAVGEQFVLDLPRAGSSTSVDPGFVLDVEAVFGRRAPLVVEIGGGRGEVICGAAEERPEVDLLGLEVYRPGVAQTLVTLRHRGLTSVRLAMVDAAEALATMLPAGSVDELWVNFPDPWPKARHHKRRLVTPAFAGLAARVLRPGGVWRLATDWAEYAEQMAEVIAGSDDFDGGPAERFAGRALTRFEAKGVAAGRPITDLRAVRR</sequence>
<dbReference type="PROSITE" id="PS51625">
    <property type="entry name" value="SAM_MT_TRMB"/>
    <property type="match status" value="1"/>
</dbReference>
<feature type="binding site" evidence="7">
    <location>
        <position position="80"/>
    </location>
    <ligand>
        <name>S-adenosyl-L-methionine</name>
        <dbReference type="ChEBI" id="CHEBI:59789"/>
    </ligand>
</feature>
<dbReference type="Pfam" id="PF02390">
    <property type="entry name" value="Methyltransf_4"/>
    <property type="match status" value="1"/>
</dbReference>
<dbReference type="InterPro" id="IPR029063">
    <property type="entry name" value="SAM-dependent_MTases_sf"/>
</dbReference>
<dbReference type="InterPro" id="IPR003358">
    <property type="entry name" value="tRNA_(Gua-N-7)_MeTrfase_Trmb"/>
</dbReference>
<comment type="pathway">
    <text evidence="7">tRNA modification; N(7)-methylguanine-tRNA biosynthesis.</text>
</comment>
<dbReference type="NCBIfam" id="TIGR00091">
    <property type="entry name" value="tRNA (guanosine(46)-N7)-methyltransferase TrmB"/>
    <property type="match status" value="1"/>
</dbReference>
<feature type="binding site" evidence="7">
    <location>
        <position position="159"/>
    </location>
    <ligand>
        <name>substrate</name>
    </ligand>
</feature>
<dbReference type="CDD" id="cd02440">
    <property type="entry name" value="AdoMet_MTases"/>
    <property type="match status" value="1"/>
</dbReference>
<evidence type="ECO:0000256" key="5">
    <source>
        <dbReference type="ARBA" id="ARBA00022691"/>
    </source>
</evidence>
<evidence type="ECO:0000256" key="3">
    <source>
        <dbReference type="ARBA" id="ARBA00022603"/>
    </source>
</evidence>
<accession>E2SBJ9</accession>
<dbReference type="GO" id="GO:0043527">
    <property type="term" value="C:tRNA methyltransferase complex"/>
    <property type="evidence" value="ECO:0007669"/>
    <property type="project" value="TreeGrafter"/>
</dbReference>
<comment type="catalytic activity">
    <reaction evidence="1 7">
        <text>guanosine(46) in tRNA + S-adenosyl-L-methionine = N(7)-methylguanosine(46) in tRNA + S-adenosyl-L-homocysteine</text>
        <dbReference type="Rhea" id="RHEA:42708"/>
        <dbReference type="Rhea" id="RHEA-COMP:10188"/>
        <dbReference type="Rhea" id="RHEA-COMP:10189"/>
        <dbReference type="ChEBI" id="CHEBI:57856"/>
        <dbReference type="ChEBI" id="CHEBI:59789"/>
        <dbReference type="ChEBI" id="CHEBI:74269"/>
        <dbReference type="ChEBI" id="CHEBI:74480"/>
        <dbReference type="EC" id="2.1.1.33"/>
    </reaction>
</comment>
<feature type="binding site" evidence="7">
    <location>
        <position position="191"/>
    </location>
    <ligand>
        <name>substrate</name>
    </ligand>
</feature>
<reference evidence="8" key="1">
    <citation type="submission" date="2010-08" db="EMBL/GenBank/DDBJ databases">
        <authorList>
            <person name="Muzny D."/>
            <person name="Qin X."/>
            <person name="Buhay C."/>
            <person name="Dugan-Rocha S."/>
            <person name="Ding Y."/>
            <person name="Chen G."/>
            <person name="Hawes A."/>
            <person name="Holder M."/>
            <person name="Jhangiani S."/>
            <person name="Johnson A."/>
            <person name="Khan Z."/>
            <person name="Li Z."/>
            <person name="Liu W."/>
            <person name="Liu X."/>
            <person name="Perez L."/>
            <person name="Shen H."/>
            <person name="Wang Q."/>
            <person name="Watt J."/>
            <person name="Xi L."/>
            <person name="Xin Y."/>
            <person name="Zhou J."/>
            <person name="Deng J."/>
            <person name="Jiang H."/>
            <person name="Liu Y."/>
            <person name="Qu J."/>
            <person name="Song X.-Z."/>
            <person name="Zhang L."/>
            <person name="Villasana D."/>
            <person name="Johnson A."/>
            <person name="Liu J."/>
            <person name="Liyanage D."/>
            <person name="Lorensuhewa L."/>
            <person name="Robinson T."/>
            <person name="Song A."/>
            <person name="Song B.-B."/>
            <person name="Dinh H."/>
            <person name="Thornton R."/>
            <person name="Coyle M."/>
            <person name="Francisco L."/>
            <person name="Jackson L."/>
            <person name="Javaid M."/>
            <person name="Korchina V."/>
            <person name="Kovar C."/>
            <person name="Mata R."/>
            <person name="Mathew T."/>
            <person name="Ngo R."/>
            <person name="Nguyen L."/>
            <person name="Nguyen N."/>
            <person name="Okwuonu G."/>
            <person name="Ongeri F."/>
            <person name="Pham C."/>
            <person name="Simmons D."/>
            <person name="Wilczek-Boney K."/>
            <person name="Hale W."/>
            <person name="Jakkamsetti A."/>
            <person name="Pham P."/>
            <person name="Ruth R."/>
            <person name="San Lucas F."/>
            <person name="Warren J."/>
            <person name="Zhang J."/>
            <person name="Zhao Z."/>
            <person name="Zhou C."/>
            <person name="Zhu D."/>
            <person name="Lee S."/>
            <person name="Bess C."/>
            <person name="Blankenburg K."/>
            <person name="Forbes L."/>
            <person name="Fu Q."/>
            <person name="Gubbala S."/>
            <person name="Hirani K."/>
            <person name="Jayaseelan J.C."/>
            <person name="Lara F."/>
            <person name="Munidasa M."/>
            <person name="Palculict T."/>
            <person name="Patil S."/>
            <person name="Pu L.-L."/>
            <person name="Saada N."/>
            <person name="Tang L."/>
            <person name="Weissenberger G."/>
            <person name="Zhu Y."/>
            <person name="Hemphill L."/>
            <person name="Shang Y."/>
            <person name="Youmans B."/>
            <person name="Ayvaz T."/>
            <person name="Ross M."/>
            <person name="Santibanez J."/>
            <person name="Aqrawi P."/>
            <person name="Gross S."/>
            <person name="Joshi V."/>
            <person name="Fowler G."/>
            <person name="Nazareth L."/>
            <person name="Reid J."/>
            <person name="Worley K."/>
            <person name="Petrosino J."/>
            <person name="Highlander S."/>
            <person name="Gibbs R."/>
        </authorList>
    </citation>
    <scope>NUCLEOTIDE SEQUENCE [LARGE SCALE GENOMIC DNA]</scope>
    <source>
        <strain evidence="8">DSM 15272</strain>
    </source>
</reference>
<comment type="similarity">
    <text evidence="7">Belongs to the class I-like SAM-binding methyltransferase superfamily. TrmB family.</text>
</comment>
<keyword evidence="6 7" id="KW-0819">tRNA processing</keyword>
<dbReference type="HOGENOM" id="CLU_050910_0_0_11"/>